<dbReference type="Proteomes" id="UP000774617">
    <property type="component" value="Unassembled WGS sequence"/>
</dbReference>
<sequence length="230" mass="24911">MGVSQITALTLGLLAVIPPAFASGTSLHYRLRARVTGPRDEKTPPVDGWALQVQRLPVNTHAVPADWMWGVLYNDTYQPSRGGDLFYTQPASDGSSHVRTDAPNAEGDVTPFGFSVGEPFSGYDLVSDQMVAVRSNRDETVTDIGVAGDGVPLLQKPGYSDATFVACNELSQEYVQVYWANIAFSGTDPIYAQDWRNCTEIQLVPECASDGPKYEDLQESSCVADIATVL</sequence>
<gene>
    <name evidence="3" type="ORF">B0J12DRAFT_705898</name>
</gene>
<comment type="caution">
    <text evidence="3">The sequence shown here is derived from an EMBL/GenBank/DDBJ whole genome shotgun (WGS) entry which is preliminary data.</text>
</comment>
<keyword evidence="1" id="KW-0732">Signal</keyword>
<feature type="domain" description="DUF7907" evidence="2">
    <location>
        <begin position="28"/>
        <end position="207"/>
    </location>
</feature>
<dbReference type="Pfam" id="PF25484">
    <property type="entry name" value="DUF7907"/>
    <property type="match status" value="1"/>
</dbReference>
<accession>A0ABQ8FRB0</accession>
<reference evidence="3 4" key="1">
    <citation type="journal article" date="2021" name="Nat. Commun.">
        <title>Genetic determinants of endophytism in the Arabidopsis root mycobiome.</title>
        <authorList>
            <person name="Mesny F."/>
            <person name="Miyauchi S."/>
            <person name="Thiergart T."/>
            <person name="Pickel B."/>
            <person name="Atanasova L."/>
            <person name="Karlsson M."/>
            <person name="Huettel B."/>
            <person name="Barry K.W."/>
            <person name="Haridas S."/>
            <person name="Chen C."/>
            <person name="Bauer D."/>
            <person name="Andreopoulos W."/>
            <person name="Pangilinan J."/>
            <person name="LaButti K."/>
            <person name="Riley R."/>
            <person name="Lipzen A."/>
            <person name="Clum A."/>
            <person name="Drula E."/>
            <person name="Henrissat B."/>
            <person name="Kohler A."/>
            <person name="Grigoriev I.V."/>
            <person name="Martin F.M."/>
            <person name="Hacquard S."/>
        </authorList>
    </citation>
    <scope>NUCLEOTIDE SEQUENCE [LARGE SCALE GENOMIC DNA]</scope>
    <source>
        <strain evidence="3 4">MPI-SDFR-AT-0080</strain>
    </source>
</reference>
<evidence type="ECO:0000256" key="1">
    <source>
        <dbReference type="SAM" id="SignalP"/>
    </source>
</evidence>
<dbReference type="EMBL" id="JAGTJR010000083">
    <property type="protein sequence ID" value="KAH7014029.1"/>
    <property type="molecule type" value="Genomic_DNA"/>
</dbReference>
<evidence type="ECO:0000259" key="2">
    <source>
        <dbReference type="Pfam" id="PF25484"/>
    </source>
</evidence>
<evidence type="ECO:0000313" key="3">
    <source>
        <dbReference type="EMBL" id="KAH7014029.1"/>
    </source>
</evidence>
<name>A0ABQ8FRB0_9PEZI</name>
<proteinExistence type="predicted"/>
<organism evidence="3 4">
    <name type="scientific">Macrophomina phaseolina</name>
    <dbReference type="NCBI Taxonomy" id="35725"/>
    <lineage>
        <taxon>Eukaryota</taxon>
        <taxon>Fungi</taxon>
        <taxon>Dikarya</taxon>
        <taxon>Ascomycota</taxon>
        <taxon>Pezizomycotina</taxon>
        <taxon>Dothideomycetes</taxon>
        <taxon>Dothideomycetes incertae sedis</taxon>
        <taxon>Botryosphaeriales</taxon>
        <taxon>Botryosphaeriaceae</taxon>
        <taxon>Macrophomina</taxon>
    </lineage>
</organism>
<feature type="signal peptide" evidence="1">
    <location>
        <begin position="1"/>
        <end position="22"/>
    </location>
</feature>
<dbReference type="InterPro" id="IPR057229">
    <property type="entry name" value="DUF7907"/>
</dbReference>
<evidence type="ECO:0000313" key="4">
    <source>
        <dbReference type="Proteomes" id="UP000774617"/>
    </source>
</evidence>
<feature type="chain" id="PRO_5047522660" description="DUF7907 domain-containing protein" evidence="1">
    <location>
        <begin position="23"/>
        <end position="230"/>
    </location>
</feature>
<protein>
    <recommendedName>
        <fullName evidence="2">DUF7907 domain-containing protein</fullName>
    </recommendedName>
</protein>
<keyword evidence="4" id="KW-1185">Reference proteome</keyword>